<dbReference type="OrthoDB" id="42910at2157"/>
<accession>A0A0M9ANK2</accession>
<feature type="domain" description="Amidohydrolase-related" evidence="1">
    <location>
        <begin position="40"/>
        <end position="349"/>
    </location>
</feature>
<dbReference type="InterPro" id="IPR032466">
    <property type="entry name" value="Metal_Hydrolase"/>
</dbReference>
<protein>
    <submittedName>
        <fullName evidence="2">Nucleoside deaminase</fullName>
    </submittedName>
</protein>
<name>A0A0M9ANK2_9EURY</name>
<dbReference type="PANTHER" id="PTHR43794:SF5">
    <property type="entry name" value="CHLOROHYDROLASE FAMILY PROTEIN"/>
    <property type="match status" value="1"/>
</dbReference>
<dbReference type="RefSeq" id="WP_053772650.1">
    <property type="nucleotide sequence ID" value="NZ_LIST01000006.1"/>
</dbReference>
<keyword evidence="3" id="KW-1185">Reference proteome</keyword>
<dbReference type="SUPFAM" id="SSF51338">
    <property type="entry name" value="Composite domain of metallo-dependent hydrolases"/>
    <property type="match status" value="2"/>
</dbReference>
<dbReference type="STRING" id="1765655.AMR74_13885"/>
<dbReference type="EMBL" id="LIST01000006">
    <property type="protein sequence ID" value="KOX95592.1"/>
    <property type="molecule type" value="Genomic_DNA"/>
</dbReference>
<dbReference type="Pfam" id="PF01979">
    <property type="entry name" value="Amidohydro_1"/>
    <property type="match status" value="1"/>
</dbReference>
<dbReference type="Gene3D" id="3.20.20.140">
    <property type="entry name" value="Metal-dependent hydrolases"/>
    <property type="match status" value="2"/>
</dbReference>
<dbReference type="PATRIC" id="fig|1705389.3.peg.1937"/>
<organism evidence="2 3">
    <name type="scientific">Halorubrum tropicale</name>
    <dbReference type="NCBI Taxonomy" id="1765655"/>
    <lineage>
        <taxon>Archaea</taxon>
        <taxon>Methanobacteriati</taxon>
        <taxon>Methanobacteriota</taxon>
        <taxon>Stenosarchaea group</taxon>
        <taxon>Halobacteria</taxon>
        <taxon>Halobacteriales</taxon>
        <taxon>Haloferacaceae</taxon>
        <taxon>Halorubrum</taxon>
    </lineage>
</organism>
<proteinExistence type="predicted"/>
<evidence type="ECO:0000259" key="1">
    <source>
        <dbReference type="Pfam" id="PF01979"/>
    </source>
</evidence>
<dbReference type="PANTHER" id="PTHR43794">
    <property type="entry name" value="AMINOHYDROLASE SSNA-RELATED"/>
    <property type="match status" value="1"/>
</dbReference>
<dbReference type="Proteomes" id="UP000037747">
    <property type="component" value="Unassembled WGS sequence"/>
</dbReference>
<dbReference type="InterPro" id="IPR011059">
    <property type="entry name" value="Metal-dep_hydrolase_composite"/>
</dbReference>
<dbReference type="GO" id="GO:0016810">
    <property type="term" value="F:hydrolase activity, acting on carbon-nitrogen (but not peptide) bonds"/>
    <property type="evidence" value="ECO:0007669"/>
    <property type="project" value="InterPro"/>
</dbReference>
<comment type="caution">
    <text evidence="2">The sequence shown here is derived from an EMBL/GenBank/DDBJ whole genome shotgun (WGS) entry which is preliminary data.</text>
</comment>
<dbReference type="InterPro" id="IPR050287">
    <property type="entry name" value="MTA/SAH_deaminase"/>
</dbReference>
<dbReference type="AlphaFoldDB" id="A0A0M9ANK2"/>
<evidence type="ECO:0000313" key="3">
    <source>
        <dbReference type="Proteomes" id="UP000037747"/>
    </source>
</evidence>
<sequence>MHLEGTALVGPHFEPVEGRVVVADGEIVRVEEASVESDAVILPAFVNAHTHIGDSIAKEAGEGLSLDELVAPPDGLKHRLLRAADRGEKVAAMARTLRYMESTGTGTFLEFREGGVEGVRALRDALAGEGVSFGGRAIDAVVFGRDDPDVLSVADGYGASGARDADFDAVRAAARDAGKPFGIHAGERDAADVNPAMDLDPDFLVHMVHAEPIHLERLADRGTPVVVCPRSNLVTNVGVPPIRELAERTTVALGTDNVMTDSPSMFREMEFAAKLADLPAREVLRMATVNGAEIAGLNRGVVEPGADADLLVLDGDSDNLAGARDLARAVVRRAGQADVSRVVIGGETVVPRGD</sequence>
<reference evidence="2 3" key="1">
    <citation type="submission" date="2015-08" db="EMBL/GenBank/DDBJ databases">
        <title>Genomes of Isolates from Cabo Rojo, PR.</title>
        <authorList>
            <person name="Sanchez-Nieves R.L."/>
            <person name="Montalvo-Rodriguez R."/>
        </authorList>
    </citation>
    <scope>NUCLEOTIDE SEQUENCE [LARGE SCALE GENOMIC DNA]</scope>
    <source>
        <strain evidence="2 3">5</strain>
    </source>
</reference>
<evidence type="ECO:0000313" key="2">
    <source>
        <dbReference type="EMBL" id="KOX95592.1"/>
    </source>
</evidence>
<dbReference type="Gene3D" id="2.30.40.10">
    <property type="entry name" value="Urease, subunit C, domain 1"/>
    <property type="match status" value="2"/>
</dbReference>
<dbReference type="SUPFAM" id="SSF51556">
    <property type="entry name" value="Metallo-dependent hydrolases"/>
    <property type="match status" value="1"/>
</dbReference>
<gene>
    <name evidence="2" type="ORF">AMR74_13885</name>
</gene>
<dbReference type="InterPro" id="IPR006680">
    <property type="entry name" value="Amidohydro-rel"/>
</dbReference>